<evidence type="ECO:0000313" key="5">
    <source>
        <dbReference type="Proteomes" id="UP001064632"/>
    </source>
</evidence>
<sequence length="311" mass="32876">MKPRGIIGMWRRIALGVLMTAAAAAPGAAPVNLVSVGSDTLGDLMLAWVDAFQAANPQVRIQIQTPGSAGAPTALAVGSAELGPMSRAMTEAEEASYRRYRGHAPGRIQIGLDAIAIFVHPDNPIGSLSLQDVDAVWSQTRRCGRGSPIAAWSDLAVAAPALINRPILRIGRNTASGTFEFFRDVALCEGVYRDDVVQLAGAGAIVAAVAQQPHAIGHAGVGHVNALVKVLPLRDGKNVVAPTPENIENGRYPLARPLYIYFNRGTDGRPSEASLRFLQYVLSGPAQTLLEHQGFVALSAQALAEQKELVQ</sequence>
<dbReference type="Pfam" id="PF12849">
    <property type="entry name" value="PBP_like_2"/>
    <property type="match status" value="1"/>
</dbReference>
<feature type="chain" id="PRO_5047115649" evidence="2">
    <location>
        <begin position="25"/>
        <end position="311"/>
    </location>
</feature>
<keyword evidence="5" id="KW-1185">Reference proteome</keyword>
<dbReference type="EMBL" id="CP104694">
    <property type="protein sequence ID" value="UXI66943.1"/>
    <property type="molecule type" value="Genomic_DNA"/>
</dbReference>
<accession>A0ABY6BCM3</accession>
<dbReference type="Proteomes" id="UP001064632">
    <property type="component" value="Chromosome"/>
</dbReference>
<dbReference type="InterPro" id="IPR050811">
    <property type="entry name" value="Phosphate_ABC_transporter"/>
</dbReference>
<dbReference type="PANTHER" id="PTHR30570:SF6">
    <property type="entry name" value="PHOSPHATE-BINDING PROTEIN PSTS"/>
    <property type="match status" value="1"/>
</dbReference>
<feature type="domain" description="PBP" evidence="3">
    <location>
        <begin position="26"/>
        <end position="283"/>
    </location>
</feature>
<reference evidence="4" key="1">
    <citation type="submission" date="2022-09" db="EMBL/GenBank/DDBJ databases">
        <title>Tahibacter sp. nov., isolated from a fresh water.</title>
        <authorList>
            <person name="Baek J.H."/>
            <person name="Lee J.K."/>
            <person name="Kim J.M."/>
            <person name="Jeon C.O."/>
        </authorList>
    </citation>
    <scope>NUCLEOTIDE SEQUENCE</scope>
    <source>
        <strain evidence="4">W38</strain>
    </source>
</reference>
<dbReference type="Gene3D" id="3.40.190.10">
    <property type="entry name" value="Periplasmic binding protein-like II"/>
    <property type="match status" value="2"/>
</dbReference>
<dbReference type="CDD" id="cd13653">
    <property type="entry name" value="PBP2_phosphate_like_1"/>
    <property type="match status" value="1"/>
</dbReference>
<dbReference type="InterPro" id="IPR024370">
    <property type="entry name" value="PBP_domain"/>
</dbReference>
<dbReference type="PANTHER" id="PTHR30570">
    <property type="entry name" value="PERIPLASMIC PHOSPHATE BINDING COMPONENT OF PHOSPHATE ABC TRANSPORTER"/>
    <property type="match status" value="1"/>
</dbReference>
<evidence type="ECO:0000256" key="2">
    <source>
        <dbReference type="SAM" id="SignalP"/>
    </source>
</evidence>
<name>A0ABY6BCM3_9GAMM</name>
<dbReference type="RefSeq" id="WP_261693919.1">
    <property type="nucleotide sequence ID" value="NZ_CP104694.1"/>
</dbReference>
<feature type="signal peptide" evidence="2">
    <location>
        <begin position="1"/>
        <end position="24"/>
    </location>
</feature>
<gene>
    <name evidence="4" type="ORF">N4264_19620</name>
</gene>
<evidence type="ECO:0000313" key="4">
    <source>
        <dbReference type="EMBL" id="UXI66943.1"/>
    </source>
</evidence>
<evidence type="ECO:0000256" key="1">
    <source>
        <dbReference type="ARBA" id="ARBA00022729"/>
    </source>
</evidence>
<evidence type="ECO:0000259" key="3">
    <source>
        <dbReference type="Pfam" id="PF12849"/>
    </source>
</evidence>
<protein>
    <submittedName>
        <fullName evidence="4">Phosphate ABC transporter substrate-binding protein</fullName>
    </submittedName>
</protein>
<organism evidence="4 5">
    <name type="scientific">Tahibacter amnicola</name>
    <dbReference type="NCBI Taxonomy" id="2976241"/>
    <lineage>
        <taxon>Bacteria</taxon>
        <taxon>Pseudomonadati</taxon>
        <taxon>Pseudomonadota</taxon>
        <taxon>Gammaproteobacteria</taxon>
        <taxon>Lysobacterales</taxon>
        <taxon>Rhodanobacteraceae</taxon>
        <taxon>Tahibacter</taxon>
    </lineage>
</organism>
<dbReference type="SUPFAM" id="SSF53850">
    <property type="entry name" value="Periplasmic binding protein-like II"/>
    <property type="match status" value="1"/>
</dbReference>
<keyword evidence="1 2" id="KW-0732">Signal</keyword>
<proteinExistence type="predicted"/>